<name>A0A9P8LC25_9PEZI</name>
<feature type="transmembrane region" description="Helical" evidence="5">
    <location>
        <begin position="301"/>
        <end position="318"/>
    </location>
</feature>
<organism evidence="6 7">
    <name type="scientific">Trichoglossum hirsutum</name>
    <dbReference type="NCBI Taxonomy" id="265104"/>
    <lineage>
        <taxon>Eukaryota</taxon>
        <taxon>Fungi</taxon>
        <taxon>Dikarya</taxon>
        <taxon>Ascomycota</taxon>
        <taxon>Pezizomycotina</taxon>
        <taxon>Geoglossomycetes</taxon>
        <taxon>Geoglossales</taxon>
        <taxon>Geoglossaceae</taxon>
        <taxon>Trichoglossum</taxon>
    </lineage>
</organism>
<accession>A0A9P8LC25</accession>
<dbReference type="Pfam" id="PF01544">
    <property type="entry name" value="CorA"/>
    <property type="match status" value="1"/>
</dbReference>
<reference evidence="6" key="1">
    <citation type="submission" date="2021-03" db="EMBL/GenBank/DDBJ databases">
        <title>Comparative genomics and phylogenomic investigation of the class Geoglossomycetes provide insights into ecological specialization and systematics.</title>
        <authorList>
            <person name="Melie T."/>
            <person name="Pirro S."/>
            <person name="Miller A.N."/>
            <person name="Quandt A."/>
        </authorList>
    </citation>
    <scope>NUCLEOTIDE SEQUENCE</scope>
    <source>
        <strain evidence="6">CAQ_001_2017</strain>
    </source>
</reference>
<dbReference type="Gene3D" id="1.20.58.340">
    <property type="entry name" value="Magnesium transport protein CorA, transmembrane region"/>
    <property type="match status" value="1"/>
</dbReference>
<protein>
    <recommendedName>
        <fullName evidence="8">Mg2+ transporter protein</fullName>
    </recommendedName>
</protein>
<evidence type="ECO:0000256" key="2">
    <source>
        <dbReference type="ARBA" id="ARBA00022692"/>
    </source>
</evidence>
<dbReference type="Proteomes" id="UP000750711">
    <property type="component" value="Unassembled WGS sequence"/>
</dbReference>
<comment type="subcellular location">
    <subcellularLocation>
        <location evidence="1">Membrane</location>
        <topology evidence="1">Multi-pass membrane protein</topology>
    </subcellularLocation>
</comment>
<dbReference type="InterPro" id="IPR045863">
    <property type="entry name" value="CorA_TM1_TM2"/>
</dbReference>
<evidence type="ECO:0000256" key="1">
    <source>
        <dbReference type="ARBA" id="ARBA00004141"/>
    </source>
</evidence>
<keyword evidence="3 5" id="KW-1133">Transmembrane helix</keyword>
<comment type="caution">
    <text evidence="6">The sequence shown here is derived from an EMBL/GenBank/DDBJ whole genome shotgun (WGS) entry which is preliminary data.</text>
</comment>
<dbReference type="EMBL" id="JAGHQM010000577">
    <property type="protein sequence ID" value="KAH0559527.1"/>
    <property type="molecule type" value="Genomic_DNA"/>
</dbReference>
<evidence type="ECO:0008006" key="8">
    <source>
        <dbReference type="Google" id="ProtNLM"/>
    </source>
</evidence>
<keyword evidence="4 5" id="KW-0472">Membrane</keyword>
<dbReference type="SUPFAM" id="SSF144083">
    <property type="entry name" value="Magnesium transport protein CorA, transmembrane region"/>
    <property type="match status" value="1"/>
</dbReference>
<dbReference type="GO" id="GO:0016020">
    <property type="term" value="C:membrane"/>
    <property type="evidence" value="ECO:0007669"/>
    <property type="project" value="UniProtKB-SubCell"/>
</dbReference>
<sequence>MEGLTQMLQSPYESSGDLLGRMLIVEDLTADVIELLGSSLEIDPLFFATHLRLALVDPPVRDTFFMDGREQQRARTPVPLRSEQFQGGYDAFPFTKLSLNDGSHSPPRYSLFDDLIYYWTEELPSVFDPRAPTLLSLSYYPLKIIVAEWMNFANLMLYTIENLEYSIEDLSTTLLGHQRLESDLARLQSWRRRALDSSDKMTSLVRAVKSLSPEPPYLETWESLFGDIGHILNRTDMYIRRFDGLIPVFSSYVQLVESRRSIIETKSITRLTYLALVFVPLTFVSSLFSMSGDVLPGKKNFWIYFAVAIPLTISRFTGHGDL</sequence>
<dbReference type="InterPro" id="IPR002523">
    <property type="entry name" value="MgTranspt_CorA/ZnTranspt_ZntB"/>
</dbReference>
<evidence type="ECO:0000256" key="5">
    <source>
        <dbReference type="SAM" id="Phobius"/>
    </source>
</evidence>
<proteinExistence type="predicted"/>
<dbReference type="GO" id="GO:0046873">
    <property type="term" value="F:metal ion transmembrane transporter activity"/>
    <property type="evidence" value="ECO:0007669"/>
    <property type="project" value="InterPro"/>
</dbReference>
<dbReference type="AlphaFoldDB" id="A0A9P8LC25"/>
<evidence type="ECO:0000313" key="7">
    <source>
        <dbReference type="Proteomes" id="UP000750711"/>
    </source>
</evidence>
<evidence type="ECO:0000256" key="4">
    <source>
        <dbReference type="ARBA" id="ARBA00023136"/>
    </source>
</evidence>
<keyword evidence="2 5" id="KW-0812">Transmembrane</keyword>
<gene>
    <name evidence="6" type="ORF">GP486_003956</name>
</gene>
<feature type="transmembrane region" description="Helical" evidence="5">
    <location>
        <begin position="268"/>
        <end position="289"/>
    </location>
</feature>
<evidence type="ECO:0000256" key="3">
    <source>
        <dbReference type="ARBA" id="ARBA00022989"/>
    </source>
</evidence>
<keyword evidence="7" id="KW-1185">Reference proteome</keyword>
<evidence type="ECO:0000313" key="6">
    <source>
        <dbReference type="EMBL" id="KAH0559527.1"/>
    </source>
</evidence>